<name>A0AB39T551_9ACTN</name>
<reference evidence="1" key="1">
    <citation type="submission" date="2024-07" db="EMBL/GenBank/DDBJ databases">
        <authorList>
            <person name="Yu S.T."/>
        </authorList>
    </citation>
    <scope>NUCLEOTIDE SEQUENCE</scope>
    <source>
        <strain evidence="1">R44</strain>
    </source>
</reference>
<accession>A0AB39T551</accession>
<sequence>MGADIHGFIECRVTYGTIDEEDSSWFAAIDLFLLYGGRSYDAFGCLFGVRNYAGFRPLAEQRGLPPDVTDEVRSGYESDPTLYHSASWIGWEELAAVDWDEPALTVDARDAWRQEGKIMRVARMTRREAVHEFGEWDPVWATMKALADVHGPRYVRLVVWFDN</sequence>
<dbReference type="EMBL" id="CP163444">
    <property type="protein sequence ID" value="XDQ73025.1"/>
    <property type="molecule type" value="Genomic_DNA"/>
</dbReference>
<proteinExistence type="predicted"/>
<dbReference type="RefSeq" id="WP_369145635.1">
    <property type="nucleotide sequence ID" value="NZ_CP163444.1"/>
</dbReference>
<evidence type="ECO:0000313" key="1">
    <source>
        <dbReference type="EMBL" id="XDQ73025.1"/>
    </source>
</evidence>
<dbReference type="AlphaFoldDB" id="A0AB39T551"/>
<organism evidence="1">
    <name type="scientific">Streptomyces sp. R44</name>
    <dbReference type="NCBI Taxonomy" id="3238633"/>
    <lineage>
        <taxon>Bacteria</taxon>
        <taxon>Bacillati</taxon>
        <taxon>Actinomycetota</taxon>
        <taxon>Actinomycetes</taxon>
        <taxon>Kitasatosporales</taxon>
        <taxon>Streptomycetaceae</taxon>
        <taxon>Streptomyces</taxon>
    </lineage>
</organism>
<protein>
    <submittedName>
        <fullName evidence="1">Uncharacterized protein</fullName>
    </submittedName>
</protein>
<gene>
    <name evidence="1" type="ORF">AB5J54_22125</name>
</gene>